<name>A0A1N6MZP5_9GAMM</name>
<proteinExistence type="predicted"/>
<evidence type="ECO:0000313" key="2">
    <source>
        <dbReference type="Proteomes" id="UP000196435"/>
    </source>
</evidence>
<sequence length="42" mass="4769">MMKQVNGIASFTNVSVFIEVGYCDEHEEMLAEIVVENKTSYL</sequence>
<organism evidence="1 2">
    <name type="scientific">Xenorhabdus innexi</name>
    <dbReference type="NCBI Taxonomy" id="290109"/>
    <lineage>
        <taxon>Bacteria</taxon>
        <taxon>Pseudomonadati</taxon>
        <taxon>Pseudomonadota</taxon>
        <taxon>Gammaproteobacteria</taxon>
        <taxon>Enterobacterales</taxon>
        <taxon>Morganellaceae</taxon>
        <taxon>Xenorhabdus</taxon>
    </lineage>
</organism>
<dbReference type="AlphaFoldDB" id="A0A1N6MZP5"/>
<evidence type="ECO:0000313" key="1">
    <source>
        <dbReference type="EMBL" id="SIP74343.1"/>
    </source>
</evidence>
<accession>A0A1N6MZP5</accession>
<reference evidence="2" key="1">
    <citation type="submission" date="2016-12" db="EMBL/GenBank/DDBJ databases">
        <authorList>
            <person name="Gaudriault S."/>
        </authorList>
    </citation>
    <scope>NUCLEOTIDE SEQUENCE [LARGE SCALE GENOMIC DNA]</scope>
    <source>
        <strain evidence="2">HGB1681 (deposited as PTA-6826 in the American Type Culture Collection)</strain>
    </source>
</reference>
<dbReference type="EMBL" id="FTLG01000204">
    <property type="protein sequence ID" value="SIP74343.1"/>
    <property type="molecule type" value="Genomic_DNA"/>
</dbReference>
<gene>
    <name evidence="1" type="ORF">XIS1_600109</name>
</gene>
<dbReference type="Proteomes" id="UP000196435">
    <property type="component" value="Unassembled WGS sequence"/>
</dbReference>
<protein>
    <submittedName>
        <fullName evidence="1">Uncharacterized protein</fullName>
    </submittedName>
</protein>